<dbReference type="SUPFAM" id="SSF52047">
    <property type="entry name" value="RNI-like"/>
    <property type="match status" value="1"/>
</dbReference>
<dbReference type="OrthoDB" id="3172239at2759"/>
<dbReference type="AlphaFoldDB" id="A0A9P6CTA4"/>
<dbReference type="InterPro" id="IPR032675">
    <property type="entry name" value="LRR_dom_sf"/>
</dbReference>
<dbReference type="Gene3D" id="3.80.10.10">
    <property type="entry name" value="Ribonuclease Inhibitor"/>
    <property type="match status" value="1"/>
</dbReference>
<dbReference type="EMBL" id="MU155492">
    <property type="protein sequence ID" value="KAF9472840.1"/>
    <property type="molecule type" value="Genomic_DNA"/>
</dbReference>
<name>A0A9P6CTA4_9AGAR</name>
<proteinExistence type="predicted"/>
<evidence type="ECO:0000313" key="1">
    <source>
        <dbReference type="EMBL" id="KAF9472840.1"/>
    </source>
</evidence>
<protein>
    <recommendedName>
        <fullName evidence="3">F-box domain-containing protein</fullName>
    </recommendedName>
</protein>
<evidence type="ECO:0000313" key="2">
    <source>
        <dbReference type="Proteomes" id="UP000807469"/>
    </source>
</evidence>
<reference evidence="1" key="1">
    <citation type="submission" date="2020-11" db="EMBL/GenBank/DDBJ databases">
        <authorList>
            <consortium name="DOE Joint Genome Institute"/>
            <person name="Ahrendt S."/>
            <person name="Riley R."/>
            <person name="Andreopoulos W."/>
            <person name="Labutti K."/>
            <person name="Pangilinan J."/>
            <person name="Ruiz-Duenas F.J."/>
            <person name="Barrasa J.M."/>
            <person name="Sanchez-Garcia M."/>
            <person name="Camarero S."/>
            <person name="Miyauchi S."/>
            <person name="Serrano A."/>
            <person name="Linde D."/>
            <person name="Babiker R."/>
            <person name="Drula E."/>
            <person name="Ayuso-Fernandez I."/>
            <person name="Pacheco R."/>
            <person name="Padilla G."/>
            <person name="Ferreira P."/>
            <person name="Barriuso J."/>
            <person name="Kellner H."/>
            <person name="Castanera R."/>
            <person name="Alfaro M."/>
            <person name="Ramirez L."/>
            <person name="Pisabarro A.G."/>
            <person name="Kuo A."/>
            <person name="Tritt A."/>
            <person name="Lipzen A."/>
            <person name="He G."/>
            <person name="Yan M."/>
            <person name="Ng V."/>
            <person name="Cullen D."/>
            <person name="Martin F."/>
            <person name="Rosso M.-N."/>
            <person name="Henrissat B."/>
            <person name="Hibbett D."/>
            <person name="Martinez A.T."/>
            <person name="Grigoriev I.V."/>
        </authorList>
    </citation>
    <scope>NUCLEOTIDE SEQUENCE</scope>
    <source>
        <strain evidence="1">CIRM-BRFM 674</strain>
    </source>
</reference>
<gene>
    <name evidence="1" type="ORF">BDN70DRAFT_925480</name>
</gene>
<dbReference type="Proteomes" id="UP000807469">
    <property type="component" value="Unassembled WGS sequence"/>
</dbReference>
<comment type="caution">
    <text evidence="1">The sequence shown here is derived from an EMBL/GenBank/DDBJ whole genome shotgun (WGS) entry which is preliminary data.</text>
</comment>
<keyword evidence="2" id="KW-1185">Reference proteome</keyword>
<accession>A0A9P6CTA4</accession>
<sequence length="586" mass="66416">MDAPAVDTQSDEIRRRHDHNSRVAICILSPELLSKIIWLTRPFEAELYDDISRNFRYCSQVCYAWRHLLLSDTLLWSSCFSWLDFRQGMAWTNELLRRSGFDSKLSVGIWLRHIPESEHELTKRYGDLATYGIIPTTNIELLAQRLSQIKVLKFYFDEGCGLQTFHEAWYSFCILAAPSLTSLSLGDKRPIPDDRNYFTWNPNAFGLIGQDGTAFPNLKHLQLFNCALKVDSSIYRQLTTLDVSNVSAGSYAPTALEWLAAIKTCKSLVSWSFEGFVSAMKPKLYRISEEPFSLPSLAHLRLHLHYNDAITILSAIRCPSLRTLDIMIGAILPTSPEFEAVTNSMQRHTDTVLQRPDAAPSPWHISFIDDGIRVVKEQTDGISGRTIFSVQYTPSTGLWHIMKMPFAISTLLSSVSLYGIAEVEHLSVSIIQAKDTPRIPPNDRLVAALSPFISVTTLRFACYKAEKTRLFSARDSFHMPLCPSDIDAQTQHHNSFLAMPSPLTMLLLRLSHLCVQPVTPLDTLKEVIVLRMELGIPIEKIQFSDRRGDVVHERSELPSREELEELSDFGVTVIIDDDILRILEAD</sequence>
<evidence type="ECO:0008006" key="3">
    <source>
        <dbReference type="Google" id="ProtNLM"/>
    </source>
</evidence>
<organism evidence="1 2">
    <name type="scientific">Pholiota conissans</name>
    <dbReference type="NCBI Taxonomy" id="109636"/>
    <lineage>
        <taxon>Eukaryota</taxon>
        <taxon>Fungi</taxon>
        <taxon>Dikarya</taxon>
        <taxon>Basidiomycota</taxon>
        <taxon>Agaricomycotina</taxon>
        <taxon>Agaricomycetes</taxon>
        <taxon>Agaricomycetidae</taxon>
        <taxon>Agaricales</taxon>
        <taxon>Agaricineae</taxon>
        <taxon>Strophariaceae</taxon>
        <taxon>Pholiota</taxon>
    </lineage>
</organism>